<organism evidence="3 4">
    <name type="scientific">Tetragenococcus halophilus</name>
    <name type="common">Pediococcus halophilus</name>
    <dbReference type="NCBI Taxonomy" id="51669"/>
    <lineage>
        <taxon>Bacteria</taxon>
        <taxon>Bacillati</taxon>
        <taxon>Bacillota</taxon>
        <taxon>Bacilli</taxon>
        <taxon>Lactobacillales</taxon>
        <taxon>Enterococcaceae</taxon>
        <taxon>Tetragenococcus</taxon>
    </lineage>
</organism>
<sequence length="407" mass="44927">MMLKKKKKSNIVYGLLALFFSLLLFFNANGSNFQNSIASSETYDETAHDVPITIDYDSDEYYIQGYEKTADVKLSGANRVQLNAEANEETRNFEVVADLTDLGEGTHDVPIEIENLSNSVDASAEPDTLTVTIEKKETKNFQIDTQDLEDKLQDGFELDNLDVSPQEVEVTSGEETMKDISRVVVSSDLETINENISDSFPLQAVDENGESLSASLSPQNVDLRMEVSAPDKEVSLEPSQMGEAAEGVTDYDFQLNENSATITGAQNLLDDVDSLEVPIDVTDITEPTTRNIDVQAPPQLTSDIDSVTVNITPVFEDSTTEESNGDESAADNQAPTIEENNEENENAEIEDTTTETTDSSQVEENSPEEETTTQESQEQTQTEDSQEQQDSADEQISSQENEEETER</sequence>
<evidence type="ECO:0000256" key="2">
    <source>
        <dbReference type="SAM" id="SignalP"/>
    </source>
</evidence>
<dbReference type="Gene3D" id="2.170.120.30">
    <property type="match status" value="1"/>
</dbReference>
<feature type="compositionally biased region" description="Acidic residues" evidence="1">
    <location>
        <begin position="318"/>
        <end position="329"/>
    </location>
</feature>
<feature type="signal peptide" evidence="2">
    <location>
        <begin position="1"/>
        <end position="30"/>
    </location>
</feature>
<dbReference type="InterPro" id="IPR012505">
    <property type="entry name" value="YbbR"/>
</dbReference>
<dbReference type="Proteomes" id="UP000280475">
    <property type="component" value="Chromosome"/>
</dbReference>
<evidence type="ECO:0000256" key="1">
    <source>
        <dbReference type="SAM" id="MobiDB-lite"/>
    </source>
</evidence>
<evidence type="ECO:0000313" key="3">
    <source>
        <dbReference type="EMBL" id="AYW50348.1"/>
    </source>
</evidence>
<keyword evidence="2" id="KW-0732">Signal</keyword>
<proteinExistence type="predicted"/>
<feature type="compositionally biased region" description="Low complexity" evidence="1">
    <location>
        <begin position="373"/>
        <end position="383"/>
    </location>
</feature>
<evidence type="ECO:0008006" key="5">
    <source>
        <dbReference type="Google" id="ProtNLM"/>
    </source>
</evidence>
<dbReference type="Pfam" id="PF07949">
    <property type="entry name" value="YbbR"/>
    <property type="match status" value="3"/>
</dbReference>
<feature type="compositionally biased region" description="Low complexity" evidence="1">
    <location>
        <begin position="354"/>
        <end position="364"/>
    </location>
</feature>
<name>A0A3G5FJP2_TETHA</name>
<dbReference type="InterPro" id="IPR053154">
    <property type="entry name" value="c-di-AMP_regulator"/>
</dbReference>
<evidence type="ECO:0000313" key="4">
    <source>
        <dbReference type="Proteomes" id="UP000280475"/>
    </source>
</evidence>
<feature type="region of interest" description="Disordered" evidence="1">
    <location>
        <begin position="316"/>
        <end position="407"/>
    </location>
</feature>
<dbReference type="EMBL" id="CP027768">
    <property type="protein sequence ID" value="AYW50348.1"/>
    <property type="molecule type" value="Genomic_DNA"/>
</dbReference>
<dbReference type="PANTHER" id="PTHR37804:SF1">
    <property type="entry name" value="CDAA REGULATORY PROTEIN CDAR"/>
    <property type="match status" value="1"/>
</dbReference>
<reference evidence="3 4" key="1">
    <citation type="journal article" date="2012" name="Int. J. Syst. Evol. Microbiol.">
        <title>Characterization of Tetragenococcus strains from sugar thick juice reveals a novel species, Tetragenococcus osmophilus sp. nov., and divides Tetragenococcus halophilus into two subspecies, T. halophilus subsp. halophilus subsp. nov. and T. halophilus subsp. flandriensis subsp. nov.</title>
        <authorList>
            <person name="Juste A."/>
            <person name="Van Trappen S."/>
            <person name="Verreth C."/>
            <person name="Cleenwerck I."/>
            <person name="De Vos P."/>
            <person name="Lievens B."/>
            <person name="Willems K.A."/>
        </authorList>
    </citation>
    <scope>NUCLEOTIDE SEQUENCE [LARGE SCALE GENOMIC DNA]</scope>
    <source>
        <strain evidence="3 4">LMG 26042</strain>
    </source>
</reference>
<dbReference type="Gene3D" id="2.170.120.40">
    <property type="entry name" value="YbbR-like domain"/>
    <property type="match status" value="2"/>
</dbReference>
<feature type="chain" id="PRO_5038404070" description="YbbR-like domain-containing protein" evidence="2">
    <location>
        <begin position="31"/>
        <end position="407"/>
    </location>
</feature>
<dbReference type="AlphaFoldDB" id="A0A3G5FJP2"/>
<protein>
    <recommendedName>
        <fullName evidence="5">YbbR-like domain-containing protein</fullName>
    </recommendedName>
</protein>
<accession>A0A3G5FJP2</accession>
<gene>
    <name evidence="3" type="ORF">C7H83_07685</name>
</gene>
<feature type="compositionally biased region" description="Acidic residues" evidence="1">
    <location>
        <begin position="384"/>
        <end position="393"/>
    </location>
</feature>
<dbReference type="PANTHER" id="PTHR37804">
    <property type="entry name" value="CDAA REGULATORY PROTEIN CDAR"/>
    <property type="match status" value="1"/>
</dbReference>
<feature type="compositionally biased region" description="Acidic residues" evidence="1">
    <location>
        <begin position="339"/>
        <end position="353"/>
    </location>
</feature>